<feature type="region of interest" description="Disordered" evidence="10">
    <location>
        <begin position="386"/>
        <end position="506"/>
    </location>
</feature>
<feature type="compositionally biased region" description="Low complexity" evidence="10">
    <location>
        <begin position="302"/>
        <end position="311"/>
    </location>
</feature>
<dbReference type="PROSITE" id="PS51802">
    <property type="entry name" value="ZF_CCHHC"/>
    <property type="match status" value="2"/>
</dbReference>
<dbReference type="PANTHER" id="PTHR10816">
    <property type="entry name" value="MYELIN TRANSCRIPTION FACTOR 1-RELATED"/>
    <property type="match status" value="1"/>
</dbReference>
<evidence type="ECO:0000256" key="2">
    <source>
        <dbReference type="ARBA" id="ARBA00010194"/>
    </source>
</evidence>
<protein>
    <submittedName>
        <fullName evidence="11">Oidioi.mRNA.OKI2018_I69.PAR.g11685.t1.cds</fullName>
    </submittedName>
</protein>
<keyword evidence="6" id="KW-0862">Zinc</keyword>
<proteinExistence type="inferred from homology"/>
<evidence type="ECO:0000256" key="10">
    <source>
        <dbReference type="SAM" id="MobiDB-lite"/>
    </source>
</evidence>
<feature type="region of interest" description="Disordered" evidence="10">
    <location>
        <begin position="1"/>
        <end position="89"/>
    </location>
</feature>
<evidence type="ECO:0000256" key="5">
    <source>
        <dbReference type="ARBA" id="ARBA00022771"/>
    </source>
</evidence>
<keyword evidence="3" id="KW-0479">Metal-binding</keyword>
<evidence type="ECO:0000256" key="6">
    <source>
        <dbReference type="ARBA" id="ARBA00022833"/>
    </source>
</evidence>
<keyword evidence="5" id="KW-0863">Zinc-finger</keyword>
<keyword evidence="9" id="KW-0539">Nucleus</keyword>
<dbReference type="PANTHER" id="PTHR10816:SF15">
    <property type="entry name" value="MYELIN TRANSCRIPTION FACTOR 1-LIKE PROTEIN"/>
    <property type="match status" value="1"/>
</dbReference>
<keyword evidence="8" id="KW-0804">Transcription</keyword>
<keyword evidence="12" id="KW-1185">Reference proteome</keyword>
<organism evidence="11 12">
    <name type="scientific">Oikopleura dioica</name>
    <name type="common">Tunicate</name>
    <dbReference type="NCBI Taxonomy" id="34765"/>
    <lineage>
        <taxon>Eukaryota</taxon>
        <taxon>Metazoa</taxon>
        <taxon>Chordata</taxon>
        <taxon>Tunicata</taxon>
        <taxon>Appendicularia</taxon>
        <taxon>Copelata</taxon>
        <taxon>Oikopleuridae</taxon>
        <taxon>Oikopleura</taxon>
    </lineage>
</organism>
<feature type="compositionally biased region" description="Polar residues" evidence="10">
    <location>
        <begin position="394"/>
        <end position="453"/>
    </location>
</feature>
<evidence type="ECO:0000313" key="12">
    <source>
        <dbReference type="Proteomes" id="UP001158576"/>
    </source>
</evidence>
<comment type="similarity">
    <text evidence="2">Belongs to the MYT1 family.</text>
</comment>
<evidence type="ECO:0000256" key="9">
    <source>
        <dbReference type="ARBA" id="ARBA00023242"/>
    </source>
</evidence>
<evidence type="ECO:0000256" key="1">
    <source>
        <dbReference type="ARBA" id="ARBA00004123"/>
    </source>
</evidence>
<evidence type="ECO:0000256" key="7">
    <source>
        <dbReference type="ARBA" id="ARBA00023015"/>
    </source>
</evidence>
<feature type="compositionally biased region" description="Basic and acidic residues" evidence="10">
    <location>
        <begin position="33"/>
        <end position="48"/>
    </location>
</feature>
<dbReference type="InterPro" id="IPR036060">
    <property type="entry name" value="Znf_C2H2C_sf"/>
</dbReference>
<name>A0ABN7S066_OIKDI</name>
<keyword evidence="4" id="KW-0677">Repeat</keyword>
<sequence length="585" mass="63908">MSAAVANELPDAIQSPELTRKRKLEENEDMEEIDPKAEHTIKQPKIEQDEAEAENEQLNESKSDNDVEEIRPSSTEGENRPHIPHSIPSMMANPFFPRLNPALLNGLNSAASGTPLPPVSSASGLVPPLPPTHPLMAHLHRMNNQRMMGDPRVPSMPLGLPRFDALRHFPPNDAYMQSLMAYQNNYSKDSKCPTPGCDGTGHITGLYSHHRSISGCPHRDRIPKELLAMHENTVKCPTPGCTGKGHVNGNRHSHRSLSGCPFAAKNRHLLGKFPNGIPPSQDKDNRKSPLGHMSPPQNIVKSPLQLPSSLPKPNTDHGVRLSPQRRPELPFPEGAAALGHFSPHNRLAPGQRLPPLPGQMPSLFPSSLFPNPALLSQMMAQKIELAQKAAQAQTTPPHLNNFRQSQTPPSVETPKKLNSISSIKTTPKSDSVTSPLDLTTATTRSPDVSTSPTRAEVTDSALNASSNEDKEELQTSGSSSGLKIGHSSAKETTAALDESQATEQKEKFEQMARERDQALLDQSLLLERLKAIESARTQQSALSSNLFMRFPHFPSPVESQPQLPLLSGFHPALLRHLSVMQNSSD</sequence>
<evidence type="ECO:0000256" key="3">
    <source>
        <dbReference type="ARBA" id="ARBA00022723"/>
    </source>
</evidence>
<evidence type="ECO:0000256" key="4">
    <source>
        <dbReference type="ARBA" id="ARBA00022737"/>
    </source>
</evidence>
<evidence type="ECO:0000313" key="11">
    <source>
        <dbReference type="EMBL" id="CAG5087973.1"/>
    </source>
</evidence>
<feature type="compositionally biased region" description="Basic and acidic residues" evidence="10">
    <location>
        <begin position="59"/>
        <end position="81"/>
    </location>
</feature>
<accession>A0ABN7S066</accession>
<dbReference type="EMBL" id="OU015568">
    <property type="protein sequence ID" value="CAG5087973.1"/>
    <property type="molecule type" value="Genomic_DNA"/>
</dbReference>
<dbReference type="SUPFAM" id="SSF103637">
    <property type="entry name" value="CCHHC domain"/>
    <property type="match status" value="2"/>
</dbReference>
<dbReference type="Gene3D" id="4.10.320.30">
    <property type="match status" value="2"/>
</dbReference>
<dbReference type="InterPro" id="IPR002515">
    <property type="entry name" value="Znf_C2H2C"/>
</dbReference>
<keyword evidence="7" id="KW-0805">Transcription regulation</keyword>
<dbReference type="Pfam" id="PF01530">
    <property type="entry name" value="zf-C2HC"/>
    <property type="match status" value="2"/>
</dbReference>
<gene>
    <name evidence="11" type="ORF">OKIOD_LOCUS3243</name>
</gene>
<reference evidence="11 12" key="1">
    <citation type="submission" date="2021-04" db="EMBL/GenBank/DDBJ databases">
        <authorList>
            <person name="Bliznina A."/>
        </authorList>
    </citation>
    <scope>NUCLEOTIDE SEQUENCE [LARGE SCALE GENOMIC DNA]</scope>
</reference>
<comment type="subcellular location">
    <subcellularLocation>
        <location evidence="1">Nucleus</location>
    </subcellularLocation>
</comment>
<dbReference type="Proteomes" id="UP001158576">
    <property type="component" value="Chromosome PAR"/>
</dbReference>
<feature type="region of interest" description="Disordered" evidence="10">
    <location>
        <begin position="271"/>
        <end position="359"/>
    </location>
</feature>
<evidence type="ECO:0000256" key="8">
    <source>
        <dbReference type="ARBA" id="ARBA00023163"/>
    </source>
</evidence>